<dbReference type="EMBL" id="CYGV01000891">
    <property type="protein sequence ID" value="CUA69680.1"/>
    <property type="molecule type" value="Genomic_DNA"/>
</dbReference>
<feature type="compositionally biased region" description="Polar residues" evidence="1">
    <location>
        <begin position="178"/>
        <end position="187"/>
    </location>
</feature>
<protein>
    <submittedName>
        <fullName evidence="2">Uncharacterized protein</fullName>
    </submittedName>
</protein>
<dbReference type="Proteomes" id="UP000044841">
    <property type="component" value="Unassembled WGS sequence"/>
</dbReference>
<feature type="region of interest" description="Disordered" evidence="1">
    <location>
        <begin position="156"/>
        <end position="220"/>
    </location>
</feature>
<accession>A0A0K6FTS4</accession>
<gene>
    <name evidence="2" type="ORF">RSOLAG22IIIB_08601</name>
</gene>
<dbReference type="AlphaFoldDB" id="A0A0K6FTS4"/>
<proteinExistence type="predicted"/>
<keyword evidence="3" id="KW-1185">Reference proteome</keyword>
<feature type="region of interest" description="Disordered" evidence="1">
    <location>
        <begin position="1"/>
        <end position="22"/>
    </location>
</feature>
<evidence type="ECO:0000313" key="2">
    <source>
        <dbReference type="EMBL" id="CUA69680.1"/>
    </source>
</evidence>
<reference evidence="2 3" key="1">
    <citation type="submission" date="2015-07" db="EMBL/GenBank/DDBJ databases">
        <authorList>
            <person name="Noorani M."/>
        </authorList>
    </citation>
    <scope>NUCLEOTIDE SEQUENCE [LARGE SCALE GENOMIC DNA]</scope>
    <source>
        <strain evidence="2">BBA 69670</strain>
    </source>
</reference>
<organism evidence="2 3">
    <name type="scientific">Rhizoctonia solani</name>
    <dbReference type="NCBI Taxonomy" id="456999"/>
    <lineage>
        <taxon>Eukaryota</taxon>
        <taxon>Fungi</taxon>
        <taxon>Dikarya</taxon>
        <taxon>Basidiomycota</taxon>
        <taxon>Agaricomycotina</taxon>
        <taxon>Agaricomycetes</taxon>
        <taxon>Cantharellales</taxon>
        <taxon>Ceratobasidiaceae</taxon>
        <taxon>Rhizoctonia</taxon>
    </lineage>
</organism>
<evidence type="ECO:0000256" key="1">
    <source>
        <dbReference type="SAM" id="MobiDB-lite"/>
    </source>
</evidence>
<name>A0A0K6FTS4_9AGAM</name>
<feature type="compositionally biased region" description="Polar residues" evidence="1">
    <location>
        <begin position="198"/>
        <end position="210"/>
    </location>
</feature>
<evidence type="ECO:0000313" key="3">
    <source>
        <dbReference type="Proteomes" id="UP000044841"/>
    </source>
</evidence>
<sequence length="220" mass="23873">MNLLPLNPIYLQPRERNPPNQSSSLLLWRKQAVAKQNTKESQGVKKAEATVFEETPNEMAVFLAKAGGQLQPSKTSPNLTSLKRSRPLVVVTMTKQMLVVVVAKPNSTNPSHKNAANMFLHAQYALRFHSHLSNLTRLHHTHGSRLHKQFSKAEIVDEEDPEARESGGGWCADGGLSSPASSKSNGEADTDGEGASGTVATQVDGDQTMMTIMASDSKDN</sequence>